<dbReference type="RefSeq" id="WP_104006611.1">
    <property type="nucleotide sequence ID" value="NZ_FNVD01000001.1"/>
</dbReference>
<evidence type="ECO:0000313" key="2">
    <source>
        <dbReference type="EMBL" id="SEF52063.1"/>
    </source>
</evidence>
<proteinExistence type="predicted"/>
<dbReference type="EMBL" id="FNVD01000001">
    <property type="protein sequence ID" value="SEF52063.1"/>
    <property type="molecule type" value="Genomic_DNA"/>
</dbReference>
<reference evidence="3" key="1">
    <citation type="submission" date="2016-10" db="EMBL/GenBank/DDBJ databases">
        <authorList>
            <person name="Varghese N."/>
            <person name="Submissions S."/>
        </authorList>
    </citation>
    <scope>NUCLEOTIDE SEQUENCE [LARGE SCALE GENOMIC DNA]</scope>
    <source>
        <strain evidence="3">DSM 23413</strain>
    </source>
</reference>
<name>A0A1H5SN65_9RHOB</name>
<dbReference type="Proteomes" id="UP000236742">
    <property type="component" value="Unassembled WGS sequence"/>
</dbReference>
<evidence type="ECO:0000256" key="1">
    <source>
        <dbReference type="SAM" id="SignalP"/>
    </source>
</evidence>
<keyword evidence="3" id="KW-1185">Reference proteome</keyword>
<protein>
    <submittedName>
        <fullName evidence="2">Uncharacterized protein</fullName>
    </submittedName>
</protein>
<dbReference type="OrthoDB" id="8021248at2"/>
<feature type="signal peptide" evidence="1">
    <location>
        <begin position="1"/>
        <end position="20"/>
    </location>
</feature>
<keyword evidence="1" id="KW-0732">Signal</keyword>
<evidence type="ECO:0000313" key="3">
    <source>
        <dbReference type="Proteomes" id="UP000236742"/>
    </source>
</evidence>
<gene>
    <name evidence="2" type="ORF">SAMN05421751_101643</name>
</gene>
<dbReference type="AlphaFoldDB" id="A0A1H5SN65"/>
<feature type="chain" id="PRO_5009284149" evidence="1">
    <location>
        <begin position="21"/>
        <end position="100"/>
    </location>
</feature>
<accession>A0A1H5SN65</accession>
<organism evidence="2 3">
    <name type="scientific">Jhaorihella thermophila</name>
    <dbReference type="NCBI Taxonomy" id="488547"/>
    <lineage>
        <taxon>Bacteria</taxon>
        <taxon>Pseudomonadati</taxon>
        <taxon>Pseudomonadota</taxon>
        <taxon>Alphaproteobacteria</taxon>
        <taxon>Rhodobacterales</taxon>
        <taxon>Paracoccaceae</taxon>
        <taxon>Jhaorihella</taxon>
    </lineage>
</organism>
<sequence>MRRILIVPTVLAALATVAAADVVGPGGKVRDCYCTDSKGKRVELGQTICLFVDGRMFMAQCQMSLNNPMWRKVRDGCLSSRLRLQRLQPGLDAGAVHSEI</sequence>